<sequence>MITGYQGSLNRLKKESRFRSTKERHKRSVSLTVLVFFLLDHSFRQMAKTTPPTDDGGGGGGDNLDLFGRLPPELLPSIVEASSRPLQTCVQLLSLSRATRVSIRGNLRVLSIDAEPEPILSGLTADALAALVGPCKALRKLSFPKTMTFEGTAASTDVGWVDEAFGGHTQLAVIEQLPSSLPDHVLERILGHLPGLVELTSADRFSVSTRLLAALARSCPGLQVLRLHMEGLQKFDLAALAPISGILKEIDLSRWLGTQETLAAFVGSLSAVTSLKLHSCPHAALEPIAHRLTSFGLCDVLGKVDLPGSCLCRLETLSVDLFTCPPLTRLLAANQATLRRLRLTIFRLEETTDSLAASLRALPHLTHLFFHLGCHDCPASALLPPDVVDRLEELTWVGTREPTALRISSRRLRKLRLSLDAPGLALDCPALVELALSHMGAEPLFPGPRLRTLRVPAAQPQDPDWLLMGPKPLRLRELSVVRLTRPDLLARLCACGSLVRLERLFLDVTRLPNPLVLRLPGQLERLDLLIKRSVGPVAENQSLSPLDLQVEAPGLLDFTLDIPDKSNLPSVRVWLRDCPHLTRLDFLAPATGLLSFQVEAIPRYLNVAGGLDAGSLLGLLTQRGSRLREFTARGLVSVDWPQLLGALSGLPRLTDLDLDVPKACCPLSLACPQLRRLTLGELPSEDTVVLTRSVPERRLAYEAKVVLACPLLEQLRGVEHPSRQLEFAQPAPNLHF</sequence>
<name>A0ABQ8UVV0_9EUKA</name>
<dbReference type="Proteomes" id="UP001141327">
    <property type="component" value="Unassembled WGS sequence"/>
</dbReference>
<dbReference type="InterPro" id="IPR032675">
    <property type="entry name" value="LRR_dom_sf"/>
</dbReference>
<comment type="caution">
    <text evidence="1">The sequence shown here is derived from an EMBL/GenBank/DDBJ whole genome shotgun (WGS) entry which is preliminary data.</text>
</comment>
<dbReference type="SUPFAM" id="SSF52047">
    <property type="entry name" value="RNI-like"/>
    <property type="match status" value="1"/>
</dbReference>
<dbReference type="Gene3D" id="3.80.10.10">
    <property type="entry name" value="Ribonuclease Inhibitor"/>
    <property type="match status" value="2"/>
</dbReference>
<evidence type="ECO:0000313" key="2">
    <source>
        <dbReference type="Proteomes" id="UP001141327"/>
    </source>
</evidence>
<proteinExistence type="predicted"/>
<keyword evidence="2" id="KW-1185">Reference proteome</keyword>
<reference evidence="1" key="1">
    <citation type="journal article" date="2022" name="bioRxiv">
        <title>Genomics of Preaxostyla Flagellates Illuminates Evolutionary Transitions and the Path Towards Mitochondrial Loss.</title>
        <authorList>
            <person name="Novak L.V.F."/>
            <person name="Treitli S.C."/>
            <person name="Pyrih J."/>
            <person name="Halakuc P."/>
            <person name="Pipaliya S.V."/>
            <person name="Vacek V."/>
            <person name="Brzon O."/>
            <person name="Soukal P."/>
            <person name="Eme L."/>
            <person name="Dacks J.B."/>
            <person name="Karnkowska A."/>
            <person name="Elias M."/>
            <person name="Hampl V."/>
        </authorList>
    </citation>
    <scope>NUCLEOTIDE SEQUENCE</scope>
    <source>
        <strain evidence="1">RCP-MX</strain>
    </source>
</reference>
<organism evidence="1 2">
    <name type="scientific">Paratrimastix pyriformis</name>
    <dbReference type="NCBI Taxonomy" id="342808"/>
    <lineage>
        <taxon>Eukaryota</taxon>
        <taxon>Metamonada</taxon>
        <taxon>Preaxostyla</taxon>
        <taxon>Paratrimastigidae</taxon>
        <taxon>Paratrimastix</taxon>
    </lineage>
</organism>
<dbReference type="EMBL" id="JAPMOS010000002">
    <property type="protein sequence ID" value="KAJ4462591.1"/>
    <property type="molecule type" value="Genomic_DNA"/>
</dbReference>
<accession>A0ABQ8UVV0</accession>
<gene>
    <name evidence="1" type="ORF">PAPYR_575</name>
</gene>
<protein>
    <submittedName>
        <fullName evidence="1">Uncharacterized protein</fullName>
    </submittedName>
</protein>
<evidence type="ECO:0000313" key="1">
    <source>
        <dbReference type="EMBL" id="KAJ4462591.1"/>
    </source>
</evidence>